<sequence length="363" mass="41003">MKATIFTRKISLELILSIVVSLFFAFLSVYLFSGYIVKPYVSARANSIGMMEYNIIATIIFAIGISAFLVVFLLLVNNKIKYIKYISEQVGKIANEELGLSLKVRGSDELAELCKSINSMSKQLKDKFEQEREIENAKTELITNVSHDLRTPLTAIIGYLDILKSEKYKSREEEKEYLTSTYNLSIKLKRLIDELFEYTKLSSGGIKLQVQEVNLSTILIQMLGEYTPVFESKGLRIVTDIDEEIPVKIDIEKIVRVFDNVLSNAEKYSVKPSDIGIRAENKEGAAHISISNKSEHIEQDKLNKMFDKFYRVDVSRSSSIEGSGLGLAISKKIIELHGGQIWAECDGDVIKMHISLNTSDQIE</sequence>
<keyword evidence="10 11" id="KW-0472">Membrane</keyword>
<name>A0ABS1T5F0_9CLOT</name>
<dbReference type="PROSITE" id="PS50109">
    <property type="entry name" value="HIS_KIN"/>
    <property type="match status" value="1"/>
</dbReference>
<keyword evidence="8 11" id="KW-1133">Transmembrane helix</keyword>
<dbReference type="RefSeq" id="WP_202747192.1">
    <property type="nucleotide sequence ID" value="NZ_JAESWC010000001.1"/>
</dbReference>
<comment type="subcellular location">
    <subcellularLocation>
        <location evidence="2">Membrane</location>
        <topology evidence="2">Multi-pass membrane protein</topology>
    </subcellularLocation>
</comment>
<dbReference type="EC" id="2.7.13.3" evidence="3"/>
<keyword evidence="7 14" id="KW-0418">Kinase</keyword>
<dbReference type="InterPro" id="IPR003661">
    <property type="entry name" value="HisK_dim/P_dom"/>
</dbReference>
<reference evidence="14 15" key="1">
    <citation type="submission" date="2021-01" db="EMBL/GenBank/DDBJ databases">
        <title>Genome public.</title>
        <authorList>
            <person name="Liu C."/>
            <person name="Sun Q."/>
        </authorList>
    </citation>
    <scope>NUCLEOTIDE SEQUENCE [LARGE SCALE GENOMIC DNA]</scope>
    <source>
        <strain evidence="14 15">YIM B02515</strain>
    </source>
</reference>
<comment type="caution">
    <text evidence="14">The sequence shown here is derived from an EMBL/GenBank/DDBJ whole genome shotgun (WGS) entry which is preliminary data.</text>
</comment>
<dbReference type="EMBL" id="JAESWC010000001">
    <property type="protein sequence ID" value="MBL4934562.1"/>
    <property type="molecule type" value="Genomic_DNA"/>
</dbReference>
<feature type="domain" description="HAMP" evidence="13">
    <location>
        <begin position="77"/>
        <end position="129"/>
    </location>
</feature>
<protein>
    <recommendedName>
        <fullName evidence="3">histidine kinase</fullName>
        <ecNumber evidence="3">2.7.13.3</ecNumber>
    </recommendedName>
</protein>
<dbReference type="Pfam" id="PF00672">
    <property type="entry name" value="HAMP"/>
    <property type="match status" value="1"/>
</dbReference>
<dbReference type="InterPro" id="IPR036097">
    <property type="entry name" value="HisK_dim/P_sf"/>
</dbReference>
<proteinExistence type="predicted"/>
<dbReference type="Proteomes" id="UP000632377">
    <property type="component" value="Unassembled WGS sequence"/>
</dbReference>
<dbReference type="SUPFAM" id="SSF47384">
    <property type="entry name" value="Homodimeric domain of signal transducing histidine kinase"/>
    <property type="match status" value="1"/>
</dbReference>
<feature type="domain" description="Histidine kinase" evidence="12">
    <location>
        <begin position="144"/>
        <end position="360"/>
    </location>
</feature>
<feature type="transmembrane region" description="Helical" evidence="11">
    <location>
        <begin position="53"/>
        <end position="76"/>
    </location>
</feature>
<dbReference type="Gene3D" id="3.30.565.10">
    <property type="entry name" value="Histidine kinase-like ATPase, C-terminal domain"/>
    <property type="match status" value="1"/>
</dbReference>
<dbReference type="SUPFAM" id="SSF55874">
    <property type="entry name" value="ATPase domain of HSP90 chaperone/DNA topoisomerase II/histidine kinase"/>
    <property type="match status" value="1"/>
</dbReference>
<dbReference type="SMART" id="SM00304">
    <property type="entry name" value="HAMP"/>
    <property type="match status" value="1"/>
</dbReference>
<dbReference type="Pfam" id="PF02518">
    <property type="entry name" value="HATPase_c"/>
    <property type="match status" value="1"/>
</dbReference>
<dbReference type="CDD" id="cd06225">
    <property type="entry name" value="HAMP"/>
    <property type="match status" value="1"/>
</dbReference>
<evidence type="ECO:0000259" key="13">
    <source>
        <dbReference type="PROSITE" id="PS50885"/>
    </source>
</evidence>
<dbReference type="PANTHER" id="PTHR45528:SF8">
    <property type="entry name" value="HISTIDINE KINASE"/>
    <property type="match status" value="1"/>
</dbReference>
<feature type="transmembrane region" description="Helical" evidence="11">
    <location>
        <begin position="12"/>
        <end position="33"/>
    </location>
</feature>
<dbReference type="Gene3D" id="1.10.287.130">
    <property type="match status" value="1"/>
</dbReference>
<evidence type="ECO:0000259" key="12">
    <source>
        <dbReference type="PROSITE" id="PS50109"/>
    </source>
</evidence>
<keyword evidence="5" id="KW-0808">Transferase</keyword>
<keyword evidence="6 11" id="KW-0812">Transmembrane</keyword>
<keyword evidence="15" id="KW-1185">Reference proteome</keyword>
<dbReference type="SMART" id="SM00387">
    <property type="entry name" value="HATPase_c"/>
    <property type="match status" value="1"/>
</dbReference>
<dbReference type="GO" id="GO:0016301">
    <property type="term" value="F:kinase activity"/>
    <property type="evidence" value="ECO:0007669"/>
    <property type="project" value="UniProtKB-KW"/>
</dbReference>
<comment type="catalytic activity">
    <reaction evidence="1">
        <text>ATP + protein L-histidine = ADP + protein N-phospho-L-histidine.</text>
        <dbReference type="EC" id="2.7.13.3"/>
    </reaction>
</comment>
<organism evidence="14 15">
    <name type="scientific">Clostridium rhizosphaerae</name>
    <dbReference type="NCBI Taxonomy" id="2803861"/>
    <lineage>
        <taxon>Bacteria</taxon>
        <taxon>Bacillati</taxon>
        <taxon>Bacillota</taxon>
        <taxon>Clostridia</taxon>
        <taxon>Eubacteriales</taxon>
        <taxon>Clostridiaceae</taxon>
        <taxon>Clostridium</taxon>
    </lineage>
</organism>
<evidence type="ECO:0000256" key="10">
    <source>
        <dbReference type="ARBA" id="ARBA00023136"/>
    </source>
</evidence>
<gene>
    <name evidence="14" type="ORF">JK636_02185</name>
</gene>
<dbReference type="InterPro" id="IPR003594">
    <property type="entry name" value="HATPase_dom"/>
</dbReference>
<dbReference type="PANTHER" id="PTHR45528">
    <property type="entry name" value="SENSOR HISTIDINE KINASE CPXA"/>
    <property type="match status" value="1"/>
</dbReference>
<evidence type="ECO:0000256" key="3">
    <source>
        <dbReference type="ARBA" id="ARBA00012438"/>
    </source>
</evidence>
<dbReference type="PRINTS" id="PR00344">
    <property type="entry name" value="BCTRLSENSOR"/>
</dbReference>
<dbReference type="SUPFAM" id="SSF158472">
    <property type="entry name" value="HAMP domain-like"/>
    <property type="match status" value="1"/>
</dbReference>
<evidence type="ECO:0000256" key="7">
    <source>
        <dbReference type="ARBA" id="ARBA00022777"/>
    </source>
</evidence>
<evidence type="ECO:0000313" key="14">
    <source>
        <dbReference type="EMBL" id="MBL4934562.1"/>
    </source>
</evidence>
<evidence type="ECO:0000256" key="6">
    <source>
        <dbReference type="ARBA" id="ARBA00022692"/>
    </source>
</evidence>
<dbReference type="Pfam" id="PF00512">
    <property type="entry name" value="HisKA"/>
    <property type="match status" value="1"/>
</dbReference>
<dbReference type="InterPro" id="IPR036890">
    <property type="entry name" value="HATPase_C_sf"/>
</dbReference>
<dbReference type="InterPro" id="IPR005467">
    <property type="entry name" value="His_kinase_dom"/>
</dbReference>
<evidence type="ECO:0000256" key="4">
    <source>
        <dbReference type="ARBA" id="ARBA00022553"/>
    </source>
</evidence>
<dbReference type="CDD" id="cd00082">
    <property type="entry name" value="HisKA"/>
    <property type="match status" value="1"/>
</dbReference>
<dbReference type="Gene3D" id="6.10.340.10">
    <property type="match status" value="1"/>
</dbReference>
<dbReference type="SMART" id="SM00388">
    <property type="entry name" value="HisKA"/>
    <property type="match status" value="1"/>
</dbReference>
<evidence type="ECO:0000256" key="9">
    <source>
        <dbReference type="ARBA" id="ARBA00023012"/>
    </source>
</evidence>
<accession>A0ABS1T5F0</accession>
<dbReference type="PROSITE" id="PS50885">
    <property type="entry name" value="HAMP"/>
    <property type="match status" value="1"/>
</dbReference>
<dbReference type="InterPro" id="IPR050398">
    <property type="entry name" value="HssS/ArlS-like"/>
</dbReference>
<evidence type="ECO:0000313" key="15">
    <source>
        <dbReference type="Proteomes" id="UP000632377"/>
    </source>
</evidence>
<keyword evidence="9" id="KW-0902">Two-component regulatory system</keyword>
<dbReference type="InterPro" id="IPR003660">
    <property type="entry name" value="HAMP_dom"/>
</dbReference>
<evidence type="ECO:0000256" key="2">
    <source>
        <dbReference type="ARBA" id="ARBA00004141"/>
    </source>
</evidence>
<keyword evidence="4" id="KW-0597">Phosphoprotein</keyword>
<evidence type="ECO:0000256" key="5">
    <source>
        <dbReference type="ARBA" id="ARBA00022679"/>
    </source>
</evidence>
<evidence type="ECO:0000256" key="11">
    <source>
        <dbReference type="SAM" id="Phobius"/>
    </source>
</evidence>
<evidence type="ECO:0000256" key="8">
    <source>
        <dbReference type="ARBA" id="ARBA00022989"/>
    </source>
</evidence>
<dbReference type="InterPro" id="IPR004358">
    <property type="entry name" value="Sig_transdc_His_kin-like_C"/>
</dbReference>
<evidence type="ECO:0000256" key="1">
    <source>
        <dbReference type="ARBA" id="ARBA00000085"/>
    </source>
</evidence>